<feature type="transmembrane region" description="Helical" evidence="1">
    <location>
        <begin position="77"/>
        <end position="96"/>
    </location>
</feature>
<feature type="transmembrane region" description="Helical" evidence="1">
    <location>
        <begin position="146"/>
        <end position="171"/>
    </location>
</feature>
<protein>
    <submittedName>
        <fullName evidence="2">Uncharacterized protein</fullName>
    </submittedName>
</protein>
<dbReference type="SUPFAM" id="SSF103473">
    <property type="entry name" value="MFS general substrate transporter"/>
    <property type="match status" value="1"/>
</dbReference>
<dbReference type="AlphaFoldDB" id="A0A1R2BNS3"/>
<feature type="transmembrane region" description="Helical" evidence="1">
    <location>
        <begin position="191"/>
        <end position="213"/>
    </location>
</feature>
<dbReference type="EMBL" id="MPUH01000522">
    <property type="protein sequence ID" value="OMJ78427.1"/>
    <property type="molecule type" value="Genomic_DNA"/>
</dbReference>
<keyword evidence="3" id="KW-1185">Reference proteome</keyword>
<feature type="transmembrane region" description="Helical" evidence="1">
    <location>
        <begin position="380"/>
        <end position="399"/>
    </location>
</feature>
<accession>A0A1R2BNS3</accession>
<dbReference type="Proteomes" id="UP000187209">
    <property type="component" value="Unassembled WGS sequence"/>
</dbReference>
<feature type="transmembrane region" description="Helical" evidence="1">
    <location>
        <begin position="53"/>
        <end position="70"/>
    </location>
</feature>
<evidence type="ECO:0000313" key="3">
    <source>
        <dbReference type="Proteomes" id="UP000187209"/>
    </source>
</evidence>
<feature type="transmembrane region" description="Helical" evidence="1">
    <location>
        <begin position="356"/>
        <end position="373"/>
    </location>
</feature>
<feature type="transmembrane region" description="Helical" evidence="1">
    <location>
        <begin position="102"/>
        <end position="125"/>
    </location>
</feature>
<dbReference type="InterPro" id="IPR036259">
    <property type="entry name" value="MFS_trans_sf"/>
</dbReference>
<evidence type="ECO:0000313" key="2">
    <source>
        <dbReference type="EMBL" id="OMJ78427.1"/>
    </source>
</evidence>
<keyword evidence="1" id="KW-0812">Transmembrane</keyword>
<evidence type="ECO:0000256" key="1">
    <source>
        <dbReference type="SAM" id="Phobius"/>
    </source>
</evidence>
<sequence>MDSVQRYFMGFFMVRITFGIKTFWKVTQIIYVSKFYLYDQNSDKRGLRLIPDLINLFEAIGLFLSYFLQLNLNKRTVLVMCLLLLSNFVLMSQFTIRRELFVSYFSFSVGFSNGISLMMIPFMGFNRYKKQEKGSGKVRKLIQNSFQARLLSLSGIFGLLSLFMAYFLIFITVNEDDMIGQFYDGEDVENFTLAMARYSAISCGFSLLGVLFLNNELPISKEIAGVGLRTEFVNRKNKRSKRSKAASDRISYKIDIKSRDYLKTGTKKSESAKMALLPVSNKPNSNNHNNFYSSEFSSLIRIKHVWFAMFLYFFLALHSVYYDRYYNKPLKNENINEFSTLTNIDDRATNEKYFELSKMFVEILGLLIAGWLFDRFRTLYVAIGWIFFLLVHGILMFFWENFYPLALMFRFFDAPVYVLICFVIIEVFPINYEAVFSMAALGAVVANCLSFYVGYDKKKLDDNEKFILSLVTLLMSMILTMILCTSSTIFKTRIAKNTEELQGKRNIN</sequence>
<keyword evidence="1" id="KW-1133">Transmembrane helix</keyword>
<comment type="caution">
    <text evidence="2">The sequence shown here is derived from an EMBL/GenBank/DDBJ whole genome shotgun (WGS) entry which is preliminary data.</text>
</comment>
<proteinExistence type="predicted"/>
<feature type="transmembrane region" description="Helical" evidence="1">
    <location>
        <begin position="405"/>
        <end position="428"/>
    </location>
</feature>
<keyword evidence="1" id="KW-0472">Membrane</keyword>
<feature type="transmembrane region" description="Helical" evidence="1">
    <location>
        <begin position="12"/>
        <end position="33"/>
    </location>
</feature>
<feature type="transmembrane region" description="Helical" evidence="1">
    <location>
        <begin position="467"/>
        <end position="490"/>
    </location>
</feature>
<feature type="transmembrane region" description="Helical" evidence="1">
    <location>
        <begin position="305"/>
        <end position="322"/>
    </location>
</feature>
<reference evidence="2 3" key="1">
    <citation type="submission" date="2016-11" db="EMBL/GenBank/DDBJ databases">
        <title>The macronuclear genome of Stentor coeruleus: a giant cell with tiny introns.</title>
        <authorList>
            <person name="Slabodnick M."/>
            <person name="Ruby J.G."/>
            <person name="Reiff S.B."/>
            <person name="Swart E.C."/>
            <person name="Gosai S."/>
            <person name="Prabakaran S."/>
            <person name="Witkowska E."/>
            <person name="Larue G.E."/>
            <person name="Fisher S."/>
            <person name="Freeman R.M."/>
            <person name="Gunawardena J."/>
            <person name="Chu W."/>
            <person name="Stover N.A."/>
            <person name="Gregory B.D."/>
            <person name="Nowacki M."/>
            <person name="Derisi J."/>
            <person name="Roy S.W."/>
            <person name="Marshall W.F."/>
            <person name="Sood P."/>
        </authorList>
    </citation>
    <scope>NUCLEOTIDE SEQUENCE [LARGE SCALE GENOMIC DNA]</scope>
    <source>
        <strain evidence="2">WM001</strain>
    </source>
</reference>
<gene>
    <name evidence="2" type="ORF">SteCoe_21749</name>
</gene>
<name>A0A1R2BNS3_9CILI</name>
<organism evidence="2 3">
    <name type="scientific">Stentor coeruleus</name>
    <dbReference type="NCBI Taxonomy" id="5963"/>
    <lineage>
        <taxon>Eukaryota</taxon>
        <taxon>Sar</taxon>
        <taxon>Alveolata</taxon>
        <taxon>Ciliophora</taxon>
        <taxon>Postciliodesmatophora</taxon>
        <taxon>Heterotrichea</taxon>
        <taxon>Heterotrichida</taxon>
        <taxon>Stentoridae</taxon>
        <taxon>Stentor</taxon>
    </lineage>
</organism>
<feature type="transmembrane region" description="Helical" evidence="1">
    <location>
        <begin position="435"/>
        <end position="455"/>
    </location>
</feature>